<evidence type="ECO:0000313" key="3">
    <source>
        <dbReference type="Proteomes" id="UP001251524"/>
    </source>
</evidence>
<evidence type="ECO:0000313" key="2">
    <source>
        <dbReference type="EMBL" id="MDR7133306.1"/>
    </source>
</evidence>
<gene>
    <name evidence="2" type="ORF">J2X06_000490</name>
</gene>
<evidence type="ECO:0000256" key="1">
    <source>
        <dbReference type="SAM" id="SignalP"/>
    </source>
</evidence>
<name>A0ABU1W6W3_9GAMM</name>
<proteinExistence type="predicted"/>
<comment type="caution">
    <text evidence="2">The sequence shown here is derived from an EMBL/GenBank/DDBJ whole genome shotgun (WGS) entry which is preliminary data.</text>
</comment>
<dbReference type="RefSeq" id="WP_310057811.1">
    <property type="nucleotide sequence ID" value="NZ_JAVDVY010000001.1"/>
</dbReference>
<feature type="signal peptide" evidence="1">
    <location>
        <begin position="1"/>
        <end position="19"/>
    </location>
</feature>
<feature type="chain" id="PRO_5046825057" evidence="1">
    <location>
        <begin position="20"/>
        <end position="130"/>
    </location>
</feature>
<reference evidence="2 3" key="1">
    <citation type="submission" date="2023-07" db="EMBL/GenBank/DDBJ databases">
        <title>Sorghum-associated microbial communities from plants grown in Nebraska, USA.</title>
        <authorList>
            <person name="Schachtman D."/>
        </authorList>
    </citation>
    <scope>NUCLEOTIDE SEQUENCE [LARGE SCALE GENOMIC DNA]</scope>
    <source>
        <strain evidence="2 3">BE198</strain>
    </source>
</reference>
<dbReference type="EMBL" id="JAVDVY010000001">
    <property type="protein sequence ID" value="MDR7133306.1"/>
    <property type="molecule type" value="Genomic_DNA"/>
</dbReference>
<dbReference type="Proteomes" id="UP001251524">
    <property type="component" value="Unassembled WGS sequence"/>
</dbReference>
<protein>
    <submittedName>
        <fullName evidence="2">Uncharacterized protein</fullName>
    </submittedName>
</protein>
<accession>A0ABU1W6W3</accession>
<sequence length="130" mass="13372">MKSLLCASALLAAGAVALAHDGTPVRDAPPDTVYVNGHDALKRLSIAASNESAVVHGKGQYPAAEKACLDAVAKKTGVHRDKLKITDVSWAQAGVGVTVKVPGAEAPWSCLANQKGRVQGVSYTGNEGRL</sequence>
<keyword evidence="3" id="KW-1185">Reference proteome</keyword>
<organism evidence="2 3">
    <name type="scientific">Lysobacter niastensis</name>
    <dbReference type="NCBI Taxonomy" id="380629"/>
    <lineage>
        <taxon>Bacteria</taxon>
        <taxon>Pseudomonadati</taxon>
        <taxon>Pseudomonadota</taxon>
        <taxon>Gammaproteobacteria</taxon>
        <taxon>Lysobacterales</taxon>
        <taxon>Lysobacteraceae</taxon>
        <taxon>Lysobacter</taxon>
    </lineage>
</organism>
<keyword evidence="1" id="KW-0732">Signal</keyword>